<reference evidence="2 3" key="1">
    <citation type="submission" date="2005-09" db="EMBL/GenBank/DDBJ databases">
        <authorList>
            <person name="Woods D.E."/>
            <person name="Nierman W.C."/>
        </authorList>
    </citation>
    <scope>NUCLEOTIDE SEQUENCE [LARGE SCALE GENOMIC DNA]</scope>
    <source>
        <strain evidence="2 3">1710b</strain>
    </source>
</reference>
<organism evidence="2 3">
    <name type="scientific">Burkholderia pseudomallei (strain 1710b)</name>
    <dbReference type="NCBI Taxonomy" id="320372"/>
    <lineage>
        <taxon>Bacteria</taxon>
        <taxon>Pseudomonadati</taxon>
        <taxon>Pseudomonadota</taxon>
        <taxon>Betaproteobacteria</taxon>
        <taxon>Burkholderiales</taxon>
        <taxon>Burkholderiaceae</taxon>
        <taxon>Burkholderia</taxon>
        <taxon>pseudomallei group</taxon>
    </lineage>
</organism>
<feature type="compositionally biased region" description="Basic and acidic residues" evidence="1">
    <location>
        <begin position="371"/>
        <end position="388"/>
    </location>
</feature>
<protein>
    <submittedName>
        <fullName evidence="2">Uncharacterized protein</fullName>
    </submittedName>
</protein>
<accession>Q3JPF9</accession>
<name>Q3JPF9_BURP1</name>
<evidence type="ECO:0000313" key="3">
    <source>
        <dbReference type="Proteomes" id="UP000002700"/>
    </source>
</evidence>
<feature type="compositionally biased region" description="Basic residues" evidence="1">
    <location>
        <begin position="177"/>
        <end position="191"/>
    </location>
</feature>
<evidence type="ECO:0000313" key="2">
    <source>
        <dbReference type="EMBL" id="ABA49244.1"/>
    </source>
</evidence>
<evidence type="ECO:0000256" key="1">
    <source>
        <dbReference type="SAM" id="MobiDB-lite"/>
    </source>
</evidence>
<feature type="region of interest" description="Disordered" evidence="1">
    <location>
        <begin position="171"/>
        <end position="192"/>
    </location>
</feature>
<gene>
    <name evidence="2" type="ordered locus">BURPS1710b_3172</name>
</gene>
<sequence>MRTAAPCETERIGNERRVPETERACGRADAVRGLRRLQRGARIGRARIERQLGHRRVGRLQEILIRLGVDGDDAELARRRAAHRVRFGARGVGLPQGLGRLRARDMPRDGQPVVVQQLDIGDVLRRRAVQRVVAPEKRKRLADERGGRNAQSARLLAEQQIAAREKTLELDTAAHPQHTHARPRKTPKVIGKRPDQLGRAIGEPVERLVGRRAGCAQRAEKRLLVARAQVRERMRRQRIQCRGRHRAAGKRERTLRRIRAQVARGQCAQRAVMLEEQRRAGEFAQIVPLEHRAEIPQRGLECNRLEFGRGKRRGMSQRNDKALRGEPPCLPQRRRGGGERFGRIGAPLEGLLRGAQRRLGRGHCAASRIGQRVENRNRRDVRGNGHERQHQKRSRAASGASTRRCRRANAAGSLDAEPPTRDGQI</sequence>
<dbReference type="HOGENOM" id="CLU_645076_0_0_4"/>
<dbReference type="EMBL" id="CP000124">
    <property type="protein sequence ID" value="ABA49244.1"/>
    <property type="molecule type" value="Genomic_DNA"/>
</dbReference>
<dbReference type="EnsemblBacteria" id="ABA49244">
    <property type="protein sequence ID" value="ABA49244"/>
    <property type="gene ID" value="BURPS1710b_3172"/>
</dbReference>
<proteinExistence type="predicted"/>
<feature type="region of interest" description="Disordered" evidence="1">
    <location>
        <begin position="309"/>
        <end position="343"/>
    </location>
</feature>
<feature type="region of interest" description="Disordered" evidence="1">
    <location>
        <begin position="357"/>
        <end position="425"/>
    </location>
</feature>
<dbReference type="Proteomes" id="UP000002700">
    <property type="component" value="Chromosome I"/>
</dbReference>
<dbReference type="AlphaFoldDB" id="Q3JPF9"/>
<dbReference type="KEGG" id="bpm:BURPS1710b_3172"/>